<dbReference type="EMBL" id="BOOW01000030">
    <property type="protein sequence ID" value="GII94683.1"/>
    <property type="molecule type" value="Genomic_DNA"/>
</dbReference>
<dbReference type="AlphaFoldDB" id="A0A919V8Q2"/>
<dbReference type="PIRSF" id="PIRSF000124">
    <property type="entry name" value="UDPglc_GDPman_dh"/>
    <property type="match status" value="1"/>
</dbReference>
<dbReference type="Pfam" id="PF00984">
    <property type="entry name" value="UDPG_MGDP_dh"/>
    <property type="match status" value="1"/>
</dbReference>
<dbReference type="PIRSF" id="PIRSF500136">
    <property type="entry name" value="UDP_ManNAc_DH"/>
    <property type="match status" value="1"/>
</dbReference>
<keyword evidence="6" id="KW-1185">Reference proteome</keyword>
<dbReference type="SMART" id="SM00984">
    <property type="entry name" value="UDPG_MGDP_dh_C"/>
    <property type="match status" value="1"/>
</dbReference>
<dbReference type="InterPro" id="IPR014026">
    <property type="entry name" value="UDP-Glc/GDP-Man_DH_dimer"/>
</dbReference>
<keyword evidence="2" id="KW-0520">NAD</keyword>
<accession>A0A919V8Q2</accession>
<dbReference type="PANTHER" id="PTHR43491">
    <property type="entry name" value="UDP-N-ACETYL-D-MANNOSAMINE DEHYDROGENASE"/>
    <property type="match status" value="1"/>
</dbReference>
<dbReference type="SUPFAM" id="SSF48179">
    <property type="entry name" value="6-phosphogluconate dehydrogenase C-terminal domain-like"/>
    <property type="match status" value="1"/>
</dbReference>
<dbReference type="GO" id="GO:0000271">
    <property type="term" value="P:polysaccharide biosynthetic process"/>
    <property type="evidence" value="ECO:0007669"/>
    <property type="project" value="InterPro"/>
</dbReference>
<dbReference type="InterPro" id="IPR014027">
    <property type="entry name" value="UDP-Glc/GDP-Man_DH_C"/>
</dbReference>
<dbReference type="SUPFAM" id="SSF52413">
    <property type="entry name" value="UDP-glucose/GDP-mannose dehydrogenase C-terminal domain"/>
    <property type="match status" value="1"/>
</dbReference>
<dbReference type="GO" id="GO:0016616">
    <property type="term" value="F:oxidoreductase activity, acting on the CH-OH group of donors, NAD or NADP as acceptor"/>
    <property type="evidence" value="ECO:0007669"/>
    <property type="project" value="InterPro"/>
</dbReference>
<reference evidence="5" key="1">
    <citation type="submission" date="2021-01" db="EMBL/GenBank/DDBJ databases">
        <title>Whole genome shotgun sequence of Sinosporangium siamense NBRC 109515.</title>
        <authorList>
            <person name="Komaki H."/>
            <person name="Tamura T."/>
        </authorList>
    </citation>
    <scope>NUCLEOTIDE SEQUENCE</scope>
    <source>
        <strain evidence="5">NBRC 109515</strain>
    </source>
</reference>
<keyword evidence="1" id="KW-0560">Oxidoreductase</keyword>
<dbReference type="GO" id="GO:0016628">
    <property type="term" value="F:oxidoreductase activity, acting on the CH-CH group of donors, NAD or NADP as acceptor"/>
    <property type="evidence" value="ECO:0007669"/>
    <property type="project" value="InterPro"/>
</dbReference>
<evidence type="ECO:0000313" key="5">
    <source>
        <dbReference type="EMBL" id="GII94683.1"/>
    </source>
</evidence>
<dbReference type="InterPro" id="IPR036220">
    <property type="entry name" value="UDP-Glc/GDP-Man_DH_C_sf"/>
</dbReference>
<dbReference type="NCBIfam" id="TIGR03026">
    <property type="entry name" value="NDP-sugDHase"/>
    <property type="match status" value="1"/>
</dbReference>
<evidence type="ECO:0000256" key="3">
    <source>
        <dbReference type="PIRNR" id="PIRNR000124"/>
    </source>
</evidence>
<dbReference type="InterPro" id="IPR028359">
    <property type="entry name" value="UDP_ManNAc/GlcNAc_DH"/>
</dbReference>
<dbReference type="Gene3D" id="3.40.50.720">
    <property type="entry name" value="NAD(P)-binding Rossmann-like Domain"/>
    <property type="match status" value="2"/>
</dbReference>
<dbReference type="GO" id="GO:0051287">
    <property type="term" value="F:NAD binding"/>
    <property type="evidence" value="ECO:0007669"/>
    <property type="project" value="InterPro"/>
</dbReference>
<proteinExistence type="inferred from homology"/>
<feature type="domain" description="UDP-glucose/GDP-mannose dehydrogenase C-terminal" evidence="4">
    <location>
        <begin position="328"/>
        <end position="423"/>
    </location>
</feature>
<gene>
    <name evidence="5" type="ORF">Ssi02_49140</name>
</gene>
<dbReference type="InterPro" id="IPR001732">
    <property type="entry name" value="UDP-Glc/GDP-Man_DH_N"/>
</dbReference>
<comment type="similarity">
    <text evidence="3">Belongs to the UDP-glucose/GDP-mannose dehydrogenase family.</text>
</comment>
<organism evidence="5 6">
    <name type="scientific">Sinosporangium siamense</name>
    <dbReference type="NCBI Taxonomy" id="1367973"/>
    <lineage>
        <taxon>Bacteria</taxon>
        <taxon>Bacillati</taxon>
        <taxon>Actinomycetota</taxon>
        <taxon>Actinomycetes</taxon>
        <taxon>Streptosporangiales</taxon>
        <taxon>Streptosporangiaceae</taxon>
        <taxon>Sinosporangium</taxon>
    </lineage>
</organism>
<dbReference type="Pfam" id="PF03721">
    <property type="entry name" value="UDPG_MGDP_dh_N"/>
    <property type="match status" value="1"/>
</dbReference>
<sequence length="430" mass="46291">MLFPTPQGLHVSGFDLAVIGLGYVGMPLAKEATTAGLKVVGVDVDPRKVDALNAGRSYIDDLTDADLDHMLANGFSATLDASVLADSATIVICVPTPLDEDHRPDLSAVEGASATVAAHMVKGTLVVLESTTWPGTTDEVVRPLLEKTGLAAGLDFHLAFSPERIDPGNPKYGLRNTPKVVGGYTDTCRDRAAAFYARFVEQVVPVSGTREAEMAKLLENTYRHVNIALVNEMAIFCDELGVDLWEAIEAAATKPFGFQKFLPGPGVGGHCIPVDPSYLSYTVRKLGYPFRFVELAQEINERMPGYVVARAQRALNRQRKAVNGARVVLLGVTYKPDIADERETPALPVARALLDLGAELSFVDPHVSKWQVDGTDIPREADLAAAVEGADITVLLQPHAAFDLSVIEDKARLVLDTRGVLAEGSRVERL</sequence>
<protein>
    <submittedName>
        <fullName evidence="5">UDP-N-acetyl-D-glucosamine dehydrogenase</fullName>
    </submittedName>
</protein>
<dbReference type="SUPFAM" id="SSF51735">
    <property type="entry name" value="NAD(P)-binding Rossmann-fold domains"/>
    <property type="match status" value="1"/>
</dbReference>
<evidence type="ECO:0000256" key="2">
    <source>
        <dbReference type="ARBA" id="ARBA00023027"/>
    </source>
</evidence>
<dbReference type="PANTHER" id="PTHR43491:SF1">
    <property type="entry name" value="UDP-N-ACETYL-D-MANNOSAMINE DEHYDROGENASE"/>
    <property type="match status" value="1"/>
</dbReference>
<dbReference type="InterPro" id="IPR008927">
    <property type="entry name" value="6-PGluconate_DH-like_C_sf"/>
</dbReference>
<dbReference type="Proteomes" id="UP000606172">
    <property type="component" value="Unassembled WGS sequence"/>
</dbReference>
<dbReference type="InterPro" id="IPR036291">
    <property type="entry name" value="NAD(P)-bd_dom_sf"/>
</dbReference>
<name>A0A919V8Q2_9ACTN</name>
<dbReference type="Pfam" id="PF03720">
    <property type="entry name" value="UDPG_MGDP_dh_C"/>
    <property type="match status" value="1"/>
</dbReference>
<evidence type="ECO:0000259" key="4">
    <source>
        <dbReference type="SMART" id="SM00984"/>
    </source>
</evidence>
<evidence type="ECO:0000313" key="6">
    <source>
        <dbReference type="Proteomes" id="UP000606172"/>
    </source>
</evidence>
<dbReference type="InterPro" id="IPR017476">
    <property type="entry name" value="UDP-Glc/GDP-Man"/>
</dbReference>
<evidence type="ECO:0000256" key="1">
    <source>
        <dbReference type="ARBA" id="ARBA00023002"/>
    </source>
</evidence>
<comment type="caution">
    <text evidence="5">The sequence shown here is derived from an EMBL/GenBank/DDBJ whole genome shotgun (WGS) entry which is preliminary data.</text>
</comment>